<feature type="transmembrane region" description="Helical" evidence="1">
    <location>
        <begin position="175"/>
        <end position="194"/>
    </location>
</feature>
<gene>
    <name evidence="2" type="ORF">DRP53_05100</name>
</gene>
<keyword evidence="1" id="KW-1133">Transmembrane helix</keyword>
<evidence type="ECO:0000256" key="1">
    <source>
        <dbReference type="SAM" id="Phobius"/>
    </source>
</evidence>
<evidence type="ECO:0000313" key="3">
    <source>
        <dbReference type="Proteomes" id="UP000268469"/>
    </source>
</evidence>
<feature type="transmembrane region" description="Helical" evidence="1">
    <location>
        <begin position="72"/>
        <end position="90"/>
    </location>
</feature>
<dbReference type="AlphaFoldDB" id="A0A660SI05"/>
<accession>A0A660SI05</accession>
<name>A0A660SI05_UNCW3</name>
<proteinExistence type="predicted"/>
<organism evidence="2 3">
    <name type="scientific">candidate division WOR-3 bacterium</name>
    <dbReference type="NCBI Taxonomy" id="2052148"/>
    <lineage>
        <taxon>Bacteria</taxon>
        <taxon>Bacteria division WOR-3</taxon>
    </lineage>
</organism>
<keyword evidence="1" id="KW-0812">Transmembrane</keyword>
<evidence type="ECO:0000313" key="2">
    <source>
        <dbReference type="EMBL" id="RKX70414.1"/>
    </source>
</evidence>
<protein>
    <submittedName>
        <fullName evidence="2">Uncharacterized protein</fullName>
    </submittedName>
</protein>
<feature type="transmembrane region" description="Helical" evidence="1">
    <location>
        <begin position="142"/>
        <end position="163"/>
    </location>
</feature>
<feature type="transmembrane region" description="Helical" evidence="1">
    <location>
        <begin position="6"/>
        <end position="24"/>
    </location>
</feature>
<sequence length="219" mass="24855">MNFFDLFGTWLAAGLTVAILSFLYRDNPLYKFAEHIYVGASAAFWVVIFWYSDVKPMLIDRALDPQYPLGEKLILLIPTIFGIMMLLRWFPKVAWISRWPIAFTVGMAAGLALTATVQGYIVPQIKATLFPVVVITKDPLISLWRSLMNIFVIFGVFTTILYFYFSKEHTGLLKVGSRIGIIFIMVGFGASFGYTIMARISLLIGRIYFLLHSWLGVID</sequence>
<reference evidence="2 3" key="1">
    <citation type="submission" date="2018-06" db="EMBL/GenBank/DDBJ databases">
        <title>Extensive metabolic versatility and redundancy in microbially diverse, dynamic hydrothermal sediments.</title>
        <authorList>
            <person name="Dombrowski N."/>
            <person name="Teske A."/>
            <person name="Baker B.J."/>
        </authorList>
    </citation>
    <scope>NUCLEOTIDE SEQUENCE [LARGE SCALE GENOMIC DNA]</scope>
    <source>
        <strain evidence="2">B36_G15</strain>
    </source>
</reference>
<feature type="transmembrane region" description="Helical" evidence="1">
    <location>
        <begin position="36"/>
        <end position="52"/>
    </location>
</feature>
<comment type="caution">
    <text evidence="2">The sequence shown here is derived from an EMBL/GenBank/DDBJ whole genome shotgun (WGS) entry which is preliminary data.</text>
</comment>
<keyword evidence="1" id="KW-0472">Membrane</keyword>
<dbReference type="EMBL" id="QNBE01000040">
    <property type="protein sequence ID" value="RKX70414.1"/>
    <property type="molecule type" value="Genomic_DNA"/>
</dbReference>
<feature type="transmembrane region" description="Helical" evidence="1">
    <location>
        <begin position="102"/>
        <end position="122"/>
    </location>
</feature>
<dbReference type="Proteomes" id="UP000268469">
    <property type="component" value="Unassembled WGS sequence"/>
</dbReference>